<dbReference type="Gramene" id="OGLUM02G11790.3">
    <property type="protein sequence ID" value="OGLUM02G11790.3"/>
    <property type="gene ID" value="OGLUM02G11790"/>
</dbReference>
<dbReference type="EnsemblPlants" id="OGLUM02G11790.2">
    <property type="protein sequence ID" value="OGLUM02G11790.2"/>
    <property type="gene ID" value="OGLUM02G11790"/>
</dbReference>
<dbReference type="Proteomes" id="UP000026961">
    <property type="component" value="Chromosome 2"/>
</dbReference>
<name>A0A0D9YQA5_9ORYZ</name>
<reference evidence="1" key="2">
    <citation type="submission" date="2018-05" db="EMBL/GenBank/DDBJ databases">
        <title>OgluRS3 (Oryza glumaepatula Reference Sequence Version 3).</title>
        <authorList>
            <person name="Zhang J."/>
            <person name="Kudrna D."/>
            <person name="Lee S."/>
            <person name="Talag J."/>
            <person name="Welchert J."/>
            <person name="Wing R.A."/>
        </authorList>
    </citation>
    <scope>NUCLEOTIDE SEQUENCE [LARGE SCALE GENOMIC DNA]</scope>
</reference>
<evidence type="ECO:0000313" key="2">
    <source>
        <dbReference type="Proteomes" id="UP000026961"/>
    </source>
</evidence>
<sequence length="159" mass="18828">MEAIHILSYKIRRLVAICNLYLYIYCISMRHPSCLLEAYIKKMEEVLVPLDFSDQAKVDFFNFRRLVQRGITDSVSSVIKCWSRSTTFSPNARNLDRFGGGFFNCLNLQLCFPSNRPDFDQWWMEARCKVKTQNRQGFDTQVILIAWGIWKEQYMMLEV</sequence>
<proteinExistence type="predicted"/>
<evidence type="ECO:0000313" key="1">
    <source>
        <dbReference type="EnsemblPlants" id="OGLUM02G11790.2"/>
    </source>
</evidence>
<organism evidence="1">
    <name type="scientific">Oryza glumipatula</name>
    <dbReference type="NCBI Taxonomy" id="40148"/>
    <lineage>
        <taxon>Eukaryota</taxon>
        <taxon>Viridiplantae</taxon>
        <taxon>Streptophyta</taxon>
        <taxon>Embryophyta</taxon>
        <taxon>Tracheophyta</taxon>
        <taxon>Spermatophyta</taxon>
        <taxon>Magnoliopsida</taxon>
        <taxon>Liliopsida</taxon>
        <taxon>Poales</taxon>
        <taxon>Poaceae</taxon>
        <taxon>BOP clade</taxon>
        <taxon>Oryzoideae</taxon>
        <taxon>Oryzeae</taxon>
        <taxon>Oryzinae</taxon>
        <taxon>Oryza</taxon>
    </lineage>
</organism>
<dbReference type="Gramene" id="OGLUM02G11790.2">
    <property type="protein sequence ID" value="OGLUM02G11790.2"/>
    <property type="gene ID" value="OGLUM02G11790"/>
</dbReference>
<dbReference type="EnsemblPlants" id="OGLUM02G11790.3">
    <property type="protein sequence ID" value="OGLUM02G11790.3"/>
    <property type="gene ID" value="OGLUM02G11790"/>
</dbReference>
<protein>
    <submittedName>
        <fullName evidence="1">Uncharacterized protein</fullName>
    </submittedName>
</protein>
<accession>A0A0D9YQA5</accession>
<dbReference type="AlphaFoldDB" id="A0A0D9YQA5"/>
<dbReference type="HOGENOM" id="CLU_1663480_0_0_1"/>
<reference evidence="1" key="1">
    <citation type="submission" date="2015-04" db="UniProtKB">
        <authorList>
            <consortium name="EnsemblPlants"/>
        </authorList>
    </citation>
    <scope>IDENTIFICATION</scope>
</reference>
<keyword evidence="2" id="KW-1185">Reference proteome</keyword>